<protein>
    <submittedName>
        <fullName evidence="1">Uncharacterized protein</fullName>
    </submittedName>
</protein>
<dbReference type="Proteomes" id="UP000186922">
    <property type="component" value="Unassembled WGS sequence"/>
</dbReference>
<gene>
    <name evidence="1" type="primary">RvY_06880</name>
    <name evidence="1" type="synonym">RvY_06880.2</name>
    <name evidence="1" type="ORF">RvY_06880-2</name>
</gene>
<accession>A0A1D1V060</accession>
<organism evidence="1 2">
    <name type="scientific">Ramazzottius varieornatus</name>
    <name type="common">Water bear</name>
    <name type="synonym">Tardigrade</name>
    <dbReference type="NCBI Taxonomy" id="947166"/>
    <lineage>
        <taxon>Eukaryota</taxon>
        <taxon>Metazoa</taxon>
        <taxon>Ecdysozoa</taxon>
        <taxon>Tardigrada</taxon>
        <taxon>Eutardigrada</taxon>
        <taxon>Parachela</taxon>
        <taxon>Hypsibioidea</taxon>
        <taxon>Ramazzottiidae</taxon>
        <taxon>Ramazzottius</taxon>
    </lineage>
</organism>
<name>A0A1D1V060_RAMVA</name>
<dbReference type="AlphaFoldDB" id="A0A1D1V060"/>
<dbReference type="EMBL" id="BDGG01000003">
    <property type="protein sequence ID" value="GAU95229.1"/>
    <property type="molecule type" value="Genomic_DNA"/>
</dbReference>
<proteinExistence type="predicted"/>
<sequence>MLIPCTGGRRCHQRGNQEGALLHQSRQDRRKGWLKEEIATTAFTRSLPPVSPSPYRSEDPIDYFSAVIFNIPCHTSWYKTLERNSVLKKPTNVLCLCKCALLSVHTVKLENNREIKH</sequence>
<evidence type="ECO:0000313" key="1">
    <source>
        <dbReference type="EMBL" id="GAU95229.1"/>
    </source>
</evidence>
<comment type="caution">
    <text evidence="1">The sequence shown here is derived from an EMBL/GenBank/DDBJ whole genome shotgun (WGS) entry which is preliminary data.</text>
</comment>
<reference evidence="1 2" key="1">
    <citation type="journal article" date="2016" name="Nat. Commun.">
        <title>Extremotolerant tardigrade genome and improved radiotolerance of human cultured cells by tardigrade-unique protein.</title>
        <authorList>
            <person name="Hashimoto T."/>
            <person name="Horikawa D.D."/>
            <person name="Saito Y."/>
            <person name="Kuwahara H."/>
            <person name="Kozuka-Hata H."/>
            <person name="Shin-I T."/>
            <person name="Minakuchi Y."/>
            <person name="Ohishi K."/>
            <person name="Motoyama A."/>
            <person name="Aizu T."/>
            <person name="Enomoto A."/>
            <person name="Kondo K."/>
            <person name="Tanaka S."/>
            <person name="Hara Y."/>
            <person name="Koshikawa S."/>
            <person name="Sagara H."/>
            <person name="Miura T."/>
            <person name="Yokobori S."/>
            <person name="Miyagawa K."/>
            <person name="Suzuki Y."/>
            <person name="Kubo T."/>
            <person name="Oyama M."/>
            <person name="Kohara Y."/>
            <person name="Fujiyama A."/>
            <person name="Arakawa K."/>
            <person name="Katayama T."/>
            <person name="Toyoda A."/>
            <person name="Kunieda T."/>
        </authorList>
    </citation>
    <scope>NUCLEOTIDE SEQUENCE [LARGE SCALE GENOMIC DNA]</scope>
    <source>
        <strain evidence="1 2">YOKOZUNA-1</strain>
    </source>
</reference>
<evidence type="ECO:0000313" key="2">
    <source>
        <dbReference type="Proteomes" id="UP000186922"/>
    </source>
</evidence>
<keyword evidence="2" id="KW-1185">Reference proteome</keyword>